<dbReference type="VEuPathDB" id="HostDB:ENSG00000285444"/>
<dbReference type="AlphaFoldDB" id="A0A2R8Y6I0"/>
<reference evidence="1" key="5">
    <citation type="submission" date="2025-09" db="UniProtKB">
        <authorList>
            <consortium name="Ensembl"/>
        </authorList>
    </citation>
    <scope>IDENTIFICATION</scope>
</reference>
<evidence type="ECO:0000313" key="1">
    <source>
        <dbReference type="Ensembl" id="ENSP00000495561.1"/>
    </source>
</evidence>
<proteinExistence type="predicted"/>
<dbReference type="EMBL" id="AL136525">
    <property type="status" value="NOT_ANNOTATED_CDS"/>
    <property type="molecule type" value="Genomic_DNA"/>
</dbReference>
<name>A0A2R8Y6I0_HUMAN</name>
<reference evidence="1" key="4">
    <citation type="submission" date="2025-08" db="UniProtKB">
        <authorList>
            <consortium name="Ensembl"/>
        </authorList>
    </citation>
    <scope>IDENTIFICATION</scope>
</reference>
<protein>
    <submittedName>
        <fullName evidence="1">Uncharacterized protein</fullName>
    </submittedName>
</protein>
<organism evidence="1 2">
    <name type="scientific">Homo sapiens</name>
    <name type="common">Human</name>
    <dbReference type="NCBI Taxonomy" id="9606"/>
    <lineage>
        <taxon>Eukaryota</taxon>
        <taxon>Metazoa</taxon>
        <taxon>Chordata</taxon>
        <taxon>Craniata</taxon>
        <taxon>Vertebrata</taxon>
        <taxon>Euteleostomi</taxon>
        <taxon>Mammalia</taxon>
        <taxon>Eutheria</taxon>
        <taxon>Euarchontoglires</taxon>
        <taxon>Primates</taxon>
        <taxon>Haplorrhini</taxon>
        <taxon>Catarrhini</taxon>
        <taxon>Hominidae</taxon>
        <taxon>Homo</taxon>
    </lineage>
</organism>
<accession>A0A2R8Y6I0</accession>
<reference evidence="1 2" key="3">
    <citation type="journal article" date="2004" name="Nature">
        <title>Finishing the euchromatic sequence of the human genome.</title>
        <authorList>
            <consortium name="International Human Genome Sequencing Consortium"/>
        </authorList>
    </citation>
    <scope>NUCLEOTIDE SEQUENCE [LARGE SCALE GENOMIC DNA]</scope>
</reference>
<dbReference type="EMBL" id="AL162377">
    <property type="status" value="NOT_ANNOTATED_CDS"/>
    <property type="molecule type" value="Genomic_DNA"/>
</dbReference>
<dbReference type="Bgee" id="ENSG00000285444">
    <property type="expression patterns" value="Expressed in primordial germ cell in gonad and 88 other cell types or tissues"/>
</dbReference>
<keyword evidence="2" id="KW-1185">Reference proteome</keyword>
<dbReference type="Proteomes" id="UP000005640">
    <property type="component" value="Chromosome 13"/>
</dbReference>
<evidence type="ECO:0000313" key="2">
    <source>
        <dbReference type="Proteomes" id="UP000005640"/>
    </source>
</evidence>
<reference evidence="1 2" key="1">
    <citation type="journal article" date="2001" name="Nature">
        <title>Initial sequencing and analysis of the human genome.</title>
        <authorList>
            <consortium name="International Human Genome Sequencing Consortium"/>
            <person name="Lander E.S."/>
            <person name="Linton L.M."/>
            <person name="Birren B."/>
            <person name="Nusbaum C."/>
            <person name="Zody M.C."/>
            <person name="Baldwin J."/>
            <person name="Devon K."/>
            <person name="Dewar K."/>
            <person name="Doyle M."/>
            <person name="FitzHugh W."/>
            <person name="Funke R."/>
            <person name="Gage D."/>
            <person name="Harris K."/>
            <person name="Heaford A."/>
            <person name="Howland J."/>
            <person name="Kann L."/>
            <person name="Lehoczky J."/>
            <person name="LeVine R."/>
            <person name="McEwan P."/>
            <person name="McKernan K."/>
            <person name="Meldrim J."/>
            <person name="Mesirov J.P."/>
            <person name="Miranda C."/>
            <person name="Morris W."/>
            <person name="Naylor J."/>
            <person name="Raymond C."/>
            <person name="Rosetti M."/>
            <person name="Santos R."/>
            <person name="Sheridan A."/>
            <person name="Sougnez C."/>
            <person name="Stange-Thomann N."/>
            <person name="Stojanovic N."/>
            <person name="Subramanian A."/>
            <person name="Wyman D."/>
            <person name="Rogers J."/>
            <person name="Sulston J."/>
            <person name="Ainscough R."/>
            <person name="Beck S."/>
            <person name="Bentley D."/>
            <person name="Burton J."/>
            <person name="Clee C."/>
            <person name="Carter N."/>
            <person name="Coulson A."/>
            <person name="Deadman R."/>
            <person name="Deloukas P."/>
            <person name="Dunham A."/>
            <person name="Dunham I."/>
            <person name="Durbin R."/>
            <person name="French L."/>
            <person name="Grafham D."/>
            <person name="Gregory S."/>
            <person name="Hubbard T."/>
            <person name="Humphray S."/>
            <person name="Hunt A."/>
            <person name="Jones M."/>
            <person name="Lloyd C."/>
            <person name="McMurray A."/>
            <person name="Matthews L."/>
            <person name="Mercer S."/>
            <person name="Milne S."/>
            <person name="Mullikin J.C."/>
            <person name="Mungall A."/>
            <person name="Plumb R."/>
            <person name="Ross M."/>
            <person name="Shownkeen R."/>
            <person name="Sims S."/>
            <person name="Waterston R.H."/>
            <person name="Wilson R.K."/>
            <person name="Hillier L.W."/>
            <person name="McPherson J.D."/>
            <person name="Marra M.A."/>
            <person name="Mardis E.R."/>
            <person name="Fulton L.A."/>
            <person name="Chinwalla A.T."/>
            <person name="Pepin K.H."/>
            <person name="Gish W.R."/>
            <person name="Chissoe S.L."/>
            <person name="Wendl M.C."/>
            <person name="Delehaunty K.D."/>
            <person name="Miner T.L."/>
            <person name="Delehaunty A."/>
            <person name="Kramer J.B."/>
            <person name="Cook L.L."/>
            <person name="Fulton R.S."/>
            <person name="Johnson D.L."/>
            <person name="Minx P.J."/>
            <person name="Clifton S.W."/>
            <person name="Hawkins T."/>
            <person name="Branscomb E."/>
            <person name="Predki P."/>
            <person name="Richardson P."/>
            <person name="Wenning S."/>
            <person name="Slezak T."/>
            <person name="Doggett N."/>
            <person name="Cheng J.F."/>
            <person name="Olsen A."/>
            <person name="Lucas S."/>
            <person name="Elkin C."/>
            <person name="Uberbacher E."/>
            <person name="Frazier M."/>
            <person name="Gibbs R.A."/>
            <person name="Muzny D.M."/>
            <person name="Scherer S.E."/>
            <person name="Bouck J.B."/>
            <person name="Sodergren E.J."/>
            <person name="Worley K.C."/>
            <person name="Rives C.M."/>
            <person name="Gorrell J.H."/>
            <person name="Metzker M.L."/>
            <person name="Naylor S.L."/>
            <person name="Kucherlapati R.S."/>
            <person name="Nelson D.L."/>
            <person name="Weinstock G.M."/>
            <person name="Sakaki Y."/>
            <person name="Fujiyama A."/>
            <person name="Hattori M."/>
            <person name="Yada T."/>
            <person name="Toyoda A."/>
            <person name="Itoh T."/>
            <person name="Kawagoe C."/>
            <person name="Watanabe H."/>
            <person name="Totoki Y."/>
            <person name="Taylor T."/>
            <person name="Weissenbach J."/>
            <person name="Heilig R."/>
            <person name="Saurin W."/>
            <person name="Artiguenave F."/>
            <person name="Brottier P."/>
            <person name="Bruls T."/>
            <person name="Pelletier E."/>
            <person name="Robert C."/>
            <person name="Wincker P."/>
            <person name="Smith D.R."/>
            <person name="Doucette-Stamm L."/>
            <person name="Rubenfield M."/>
            <person name="Weinstock K."/>
            <person name="Lee H.M."/>
            <person name="Dubois J."/>
            <person name="Rosenthal A."/>
            <person name="Platzer M."/>
            <person name="Nyakatura G."/>
            <person name="Taudien S."/>
            <person name="Rump A."/>
            <person name="Yang H."/>
            <person name="Yu J."/>
            <person name="Wang J."/>
            <person name="Huang G."/>
            <person name="Gu J."/>
            <person name="Hood L."/>
            <person name="Rowen L."/>
            <person name="Madan A."/>
            <person name="Qin S."/>
            <person name="Davis R.W."/>
            <person name="Federspiel N.A."/>
            <person name="Abola A.P."/>
            <person name="Proctor M.J."/>
            <person name="Myers R.M."/>
            <person name="Schmutz J."/>
            <person name="Dickson M."/>
            <person name="Grimwood J."/>
            <person name="Cox D.R."/>
            <person name="Olson M.V."/>
            <person name="Kaul R."/>
            <person name="Raymond C."/>
            <person name="Shimizu N."/>
            <person name="Kawasaki K."/>
            <person name="Minoshima S."/>
            <person name="Evans G.A."/>
            <person name="Athanasiou M."/>
            <person name="Schultz R."/>
            <person name="Roe B.A."/>
            <person name="Chen F."/>
            <person name="Pan H."/>
            <person name="Ramser J."/>
            <person name="Lehrach H."/>
            <person name="Reinhardt R."/>
            <person name="McCombie W.R."/>
            <person name="de la Bastide M."/>
            <person name="Dedhia N."/>
            <person name="Blocker H."/>
            <person name="Hornischer K."/>
            <person name="Nordsiek G."/>
            <person name="Agarwala R."/>
            <person name="Aravind L."/>
            <person name="Bailey J.A."/>
            <person name="Bateman A."/>
            <person name="Batzoglou S."/>
            <person name="Birney E."/>
            <person name="Bork P."/>
            <person name="Brown D.G."/>
            <person name="Burge C.B."/>
            <person name="Cerutti L."/>
            <person name="Chen H.C."/>
            <person name="Church D."/>
            <person name="Clamp M."/>
            <person name="Copley R.R."/>
            <person name="Doerks T."/>
            <person name="Eddy S.R."/>
            <person name="Eichler E.E."/>
            <person name="Furey T.S."/>
            <person name="Galagan J."/>
            <person name="Gilbert J.G."/>
            <person name="Harmon C."/>
            <person name="Hayashizaki Y."/>
            <person name="Haussler D."/>
            <person name="Hermjakob H."/>
            <person name="Hokamp K."/>
            <person name="Jang W."/>
            <person name="Johnson L.S."/>
            <person name="Jones T.A."/>
            <person name="Kasif S."/>
            <person name="Kaspryzk A."/>
            <person name="Kennedy S."/>
            <person name="Kent W.J."/>
            <person name="Kitts P."/>
            <person name="Koonin E.V."/>
            <person name="Korf I."/>
            <person name="Kulp D."/>
            <person name="Lancet D."/>
            <person name="Lowe T.M."/>
            <person name="McLysaght A."/>
            <person name="Mikkelsen T."/>
            <person name="Moran J.V."/>
            <person name="Mulder N."/>
            <person name="Pollara V.J."/>
            <person name="Ponting C.P."/>
            <person name="Schuler G."/>
            <person name="Schultz J."/>
            <person name="Slater G."/>
            <person name="Smit A.F."/>
            <person name="Stupka E."/>
            <person name="Szustakowski J."/>
            <person name="Thierry-Mieg D."/>
            <person name="Thierry-Mieg J."/>
            <person name="Wagner L."/>
            <person name="Wallis J."/>
            <person name="Wheeler R."/>
            <person name="Williams A."/>
            <person name="Wolf Y.I."/>
            <person name="Wolfe K.H."/>
            <person name="Yang S.P."/>
            <person name="Yeh R.F."/>
            <person name="Collins F."/>
            <person name="Guyer M.S."/>
            <person name="Peterson J."/>
            <person name="Felsenfeld A."/>
            <person name="Wetterstrand K.A."/>
            <person name="Patrinos A."/>
            <person name="Morgan M.J."/>
            <person name="de Jong P."/>
            <person name="Catanese J.J."/>
            <person name="Osoegawa K."/>
            <person name="Shizuya H."/>
            <person name="Choi S."/>
            <person name="Chen Y.J."/>
        </authorList>
    </citation>
    <scope>NUCLEOTIDE SEQUENCE [LARGE SCALE GENOMIC DNA]</scope>
</reference>
<sequence>MPGGLEKTCHQCISKIASNVSSLNTLGEENPPVLGMLHLFFLPMGFLRVEDCVHRS</sequence>
<dbReference type="Ensembl" id="ENST00000642706.1">
    <property type="protein sequence ID" value="ENSP00000495561.1"/>
    <property type="gene ID" value="ENSG00000285444.1"/>
</dbReference>
<dbReference type="GeneCards" id="ENSG00000285444"/>
<reference evidence="1 2" key="2">
    <citation type="journal article" date="2004" name="Nature">
        <title>The DNA sequence and analysis of human chromosome 13.</title>
        <authorList>
            <person name="Dunham A."/>
            <person name="Matthews L.H."/>
            <person name="Burton J."/>
            <person name="Ashurst J.L."/>
            <person name="Howe K.L."/>
            <person name="Ashcroft K.J."/>
            <person name="Beare D.M."/>
            <person name="Burford D.C."/>
            <person name="Hunt S.E."/>
            <person name="Griffiths-Jones S."/>
            <person name="Jones M.C."/>
            <person name="Keenan S.J."/>
            <person name="Oliver K."/>
            <person name="Scott C.E."/>
            <person name="Ainscough R."/>
            <person name="Almeida J.P."/>
            <person name="Ambrose K.D."/>
            <person name="Andrews D.T."/>
            <person name="Ashwell R.I."/>
            <person name="Babbage A.K."/>
            <person name="Bagguley C.L."/>
            <person name="Bailey J."/>
            <person name="Bannerjee R."/>
            <person name="Barlow K.F."/>
            <person name="Bates K."/>
            <person name="Beasley H."/>
            <person name="Bird C.P."/>
            <person name="Bray-Allen S."/>
            <person name="Brown A.J."/>
            <person name="Brown J.Y."/>
            <person name="Burrill W."/>
            <person name="Carder C."/>
            <person name="Carter N.P."/>
            <person name="Chapman J.C."/>
            <person name="Clamp M.E."/>
            <person name="Clark S.Y."/>
            <person name="Clarke G."/>
            <person name="Clee C.M."/>
            <person name="Clegg S.C."/>
            <person name="Cobley V."/>
            <person name="Collins J.E."/>
            <person name="Corby N."/>
            <person name="Coville G.J."/>
            <person name="Deloukas P."/>
            <person name="Dhami P."/>
            <person name="Dunham I."/>
            <person name="Dunn M."/>
            <person name="Earthrowl M.E."/>
            <person name="Ellington A.G."/>
            <person name="Faulkner L."/>
            <person name="Frankish A.G."/>
            <person name="Frankland J."/>
            <person name="French L."/>
            <person name="Garner P."/>
            <person name="Garnett J."/>
            <person name="Gilbert J.G."/>
            <person name="Gilson C.J."/>
            <person name="Ghori J."/>
            <person name="Grafham D.V."/>
            <person name="Gribble S.M."/>
            <person name="Griffiths C."/>
            <person name="Hall R.E."/>
            <person name="Hammond S."/>
            <person name="Harley J.L."/>
            <person name="Hart E.A."/>
            <person name="Heath P.D."/>
            <person name="Howden P.J."/>
            <person name="Huckle E.J."/>
            <person name="Hunt P.J."/>
            <person name="Hunt A.R."/>
            <person name="Johnson C."/>
            <person name="Johnson D."/>
            <person name="Kay M."/>
            <person name="Kimberley A.M."/>
            <person name="King A."/>
            <person name="Laird G.K."/>
            <person name="Langford C.J."/>
            <person name="Lawlor S."/>
            <person name="Leongamornlert D.A."/>
            <person name="Lloyd D.M."/>
            <person name="Lloyd C."/>
            <person name="Loveland J.E."/>
            <person name="Lovell J."/>
            <person name="Martin S."/>
            <person name="Mashreghi-Mohammadi M."/>
            <person name="McLaren S.J."/>
            <person name="McMurray A."/>
            <person name="Milne S."/>
            <person name="Moore M.J."/>
            <person name="Nickerson T."/>
            <person name="Palmer S.A."/>
            <person name="Pearce A.V."/>
            <person name="Peck A.I."/>
            <person name="Pelan S."/>
            <person name="Phillimore B."/>
            <person name="Porter K.M."/>
            <person name="Rice C.M."/>
            <person name="Searle S."/>
            <person name="Sehra H.K."/>
            <person name="Shownkeen R."/>
            <person name="Skuce C.D."/>
            <person name="Smith M."/>
            <person name="Steward C.A."/>
            <person name="Sycamore N."/>
            <person name="Tester J."/>
            <person name="Thomas D.W."/>
            <person name="Tracey A."/>
            <person name="Tromans A."/>
            <person name="Tubby B."/>
            <person name="Wall M."/>
            <person name="Wallis J.M."/>
            <person name="West A.P."/>
            <person name="Whitehead S.L."/>
            <person name="Willey D.L."/>
            <person name="Wilming L."/>
            <person name="Wray P.W."/>
            <person name="Wright M.W."/>
            <person name="Young L."/>
            <person name="Coulson A."/>
            <person name="Durbin R."/>
            <person name="Hubbard T."/>
            <person name="Sulston J.E."/>
            <person name="Beck S."/>
            <person name="Bentley D.R."/>
            <person name="Rogers J."/>
            <person name="Ross M.T."/>
        </authorList>
    </citation>
    <scope>NUCLEOTIDE SEQUENCE [LARGE SCALE GENOMIC DNA]</scope>
</reference>